<sequence>MTTGDAVVLSGVSQTFRTADGVVTAVDDVSLRVGHGEIVAFLGPNGAGKTTTIDMVLGLTVPSAGHVEVLGVSPRAAVRSGRVSALLQTGGLLHDLTVGETVRVIAGLHGLPASRVSDVMRRAGLEQVAVRKVSKCSGGEQQRVKFALALLPDPDVLILDEPTAGMDVSARRAFWATMQKEAAQGRTVIFATHYLQEAEDFSQRTVLLAHGRIIADGPTKQIRSMVGGRTVSAVVPDDALVAEVGGLPGVSVVEVREGRVVVVTSQSDEVALWLLSRGARDMEITAPSLESAFVELTGRDQA</sequence>
<dbReference type="eggNOG" id="COG1131">
    <property type="taxonomic scope" value="Bacteria"/>
</dbReference>
<evidence type="ECO:0000256" key="5">
    <source>
        <dbReference type="ARBA" id="ARBA00023251"/>
    </source>
</evidence>
<dbReference type="Pfam" id="PF00005">
    <property type="entry name" value="ABC_tran"/>
    <property type="match status" value="1"/>
</dbReference>
<dbReference type="GO" id="GO:0016887">
    <property type="term" value="F:ATP hydrolysis activity"/>
    <property type="evidence" value="ECO:0007669"/>
    <property type="project" value="InterPro"/>
</dbReference>
<dbReference type="PANTHER" id="PTHR42711:SF17">
    <property type="entry name" value="ABC TRANSPORTER ATP-BINDING PROTEIN"/>
    <property type="match status" value="1"/>
</dbReference>
<keyword evidence="4" id="KW-0067">ATP-binding</keyword>
<dbReference type="GO" id="GO:0005886">
    <property type="term" value="C:plasma membrane"/>
    <property type="evidence" value="ECO:0007669"/>
    <property type="project" value="UniProtKB-SubCell"/>
</dbReference>
<evidence type="ECO:0000256" key="1">
    <source>
        <dbReference type="ARBA" id="ARBA00004202"/>
    </source>
</evidence>
<dbReference type="KEGG" id="jde:Jden_0115"/>
<evidence type="ECO:0000313" key="7">
    <source>
        <dbReference type="EMBL" id="ACV07790.1"/>
    </source>
</evidence>
<dbReference type="HOGENOM" id="CLU_000604_1_2_11"/>
<protein>
    <submittedName>
        <fullName evidence="7">ABC transporter related</fullName>
    </submittedName>
</protein>
<dbReference type="SUPFAM" id="SSF52540">
    <property type="entry name" value="P-loop containing nucleoside triphosphate hydrolases"/>
    <property type="match status" value="1"/>
</dbReference>
<comment type="subcellular location">
    <subcellularLocation>
        <location evidence="1">Cell membrane</location>
        <topology evidence="1">Peripheral membrane protein</topology>
    </subcellularLocation>
</comment>
<dbReference type="PANTHER" id="PTHR42711">
    <property type="entry name" value="ABC TRANSPORTER ATP-BINDING PROTEIN"/>
    <property type="match status" value="1"/>
</dbReference>
<dbReference type="InterPro" id="IPR003593">
    <property type="entry name" value="AAA+_ATPase"/>
</dbReference>
<dbReference type="SMART" id="SM00382">
    <property type="entry name" value="AAA"/>
    <property type="match status" value="1"/>
</dbReference>
<proteinExistence type="predicted"/>
<name>C7R5B2_JONDD</name>
<dbReference type="InterPro" id="IPR017871">
    <property type="entry name" value="ABC_transporter-like_CS"/>
</dbReference>
<dbReference type="GO" id="GO:0005524">
    <property type="term" value="F:ATP binding"/>
    <property type="evidence" value="ECO:0007669"/>
    <property type="project" value="UniProtKB-KW"/>
</dbReference>
<evidence type="ECO:0000256" key="4">
    <source>
        <dbReference type="ARBA" id="ARBA00022840"/>
    </source>
</evidence>
<dbReference type="EMBL" id="CP001706">
    <property type="protein sequence ID" value="ACV07790.1"/>
    <property type="molecule type" value="Genomic_DNA"/>
</dbReference>
<dbReference type="AlphaFoldDB" id="C7R5B2"/>
<keyword evidence="5" id="KW-0046">Antibiotic resistance</keyword>
<dbReference type="InterPro" id="IPR050763">
    <property type="entry name" value="ABC_transporter_ATP-binding"/>
</dbReference>
<reference evidence="7 8" key="1">
    <citation type="journal article" date="2009" name="Stand. Genomic Sci.">
        <title>Complete genome sequence of Jonesia denitrificans type strain (Prevot 55134).</title>
        <authorList>
            <person name="Pukall R."/>
            <person name="Gehrich-Schroter G."/>
            <person name="Lapidus A."/>
            <person name="Nolan M."/>
            <person name="Glavina Del Rio T."/>
            <person name="Lucas S."/>
            <person name="Chen F."/>
            <person name="Tice H."/>
            <person name="Pitluck S."/>
            <person name="Cheng J.F."/>
            <person name="Copeland A."/>
            <person name="Saunders E."/>
            <person name="Brettin T."/>
            <person name="Detter J.C."/>
            <person name="Bruce D."/>
            <person name="Goodwin L."/>
            <person name="Pati A."/>
            <person name="Ivanova N."/>
            <person name="Mavromatis K."/>
            <person name="Ovchinnikova G."/>
            <person name="Chen A."/>
            <person name="Palaniappan K."/>
            <person name="Land M."/>
            <person name="Hauser L."/>
            <person name="Chang Y.J."/>
            <person name="Jeffries C.D."/>
            <person name="Chain P."/>
            <person name="Goker M."/>
            <person name="Bristow J."/>
            <person name="Eisen J.A."/>
            <person name="Markowitz V."/>
            <person name="Hugenholtz P."/>
            <person name="Kyrpides N.C."/>
            <person name="Klenk H.P."/>
            <person name="Han C."/>
        </authorList>
    </citation>
    <scope>NUCLEOTIDE SEQUENCE [LARGE SCALE GENOMIC DNA]</scope>
    <source>
        <strain evidence="8">ATCC 14870 / DSM 20603 / BCRC 15368 / CIP 55.134 / JCM 11481 / NBRC 15587 / NCTC 10816 / Prevot 55134</strain>
    </source>
</reference>
<dbReference type="STRING" id="471856.Jden_0115"/>
<dbReference type="InterPro" id="IPR003439">
    <property type="entry name" value="ABC_transporter-like_ATP-bd"/>
</dbReference>
<keyword evidence="8" id="KW-1185">Reference proteome</keyword>
<dbReference type="CDD" id="cd03230">
    <property type="entry name" value="ABC_DR_subfamily_A"/>
    <property type="match status" value="1"/>
</dbReference>
<evidence type="ECO:0000256" key="2">
    <source>
        <dbReference type="ARBA" id="ARBA00022448"/>
    </source>
</evidence>
<keyword evidence="2" id="KW-0813">Transport</keyword>
<dbReference type="PROSITE" id="PS50893">
    <property type="entry name" value="ABC_TRANSPORTER_2"/>
    <property type="match status" value="1"/>
</dbReference>
<feature type="domain" description="ABC transporter" evidence="6">
    <location>
        <begin position="7"/>
        <end position="235"/>
    </location>
</feature>
<gene>
    <name evidence="7" type="ordered locus">Jden_0115</name>
</gene>
<dbReference type="Proteomes" id="UP000000628">
    <property type="component" value="Chromosome"/>
</dbReference>
<dbReference type="InterPro" id="IPR027417">
    <property type="entry name" value="P-loop_NTPase"/>
</dbReference>
<organism evidence="7 8">
    <name type="scientific">Jonesia denitrificans (strain ATCC 14870 / DSM 20603 / BCRC 15368 / CIP 55.134 / JCM 11481 / NBRC 15587 / NCTC 10816 / Prevot 55134)</name>
    <name type="common">Listeria denitrificans</name>
    <dbReference type="NCBI Taxonomy" id="471856"/>
    <lineage>
        <taxon>Bacteria</taxon>
        <taxon>Bacillati</taxon>
        <taxon>Actinomycetota</taxon>
        <taxon>Actinomycetes</taxon>
        <taxon>Micrococcales</taxon>
        <taxon>Jonesiaceae</taxon>
        <taxon>Jonesia</taxon>
    </lineage>
</organism>
<dbReference type="OrthoDB" id="9804819at2"/>
<dbReference type="RefSeq" id="WP_012805895.1">
    <property type="nucleotide sequence ID" value="NC_013174.1"/>
</dbReference>
<dbReference type="Gene3D" id="3.40.50.300">
    <property type="entry name" value="P-loop containing nucleotide triphosphate hydrolases"/>
    <property type="match status" value="1"/>
</dbReference>
<keyword evidence="3" id="KW-0547">Nucleotide-binding</keyword>
<evidence type="ECO:0000313" key="8">
    <source>
        <dbReference type="Proteomes" id="UP000000628"/>
    </source>
</evidence>
<evidence type="ECO:0000259" key="6">
    <source>
        <dbReference type="PROSITE" id="PS50893"/>
    </source>
</evidence>
<evidence type="ECO:0000256" key="3">
    <source>
        <dbReference type="ARBA" id="ARBA00022741"/>
    </source>
</evidence>
<dbReference type="PROSITE" id="PS00211">
    <property type="entry name" value="ABC_TRANSPORTER_1"/>
    <property type="match status" value="1"/>
</dbReference>
<accession>C7R5B2</accession>
<dbReference type="GO" id="GO:0046677">
    <property type="term" value="P:response to antibiotic"/>
    <property type="evidence" value="ECO:0007669"/>
    <property type="project" value="UniProtKB-KW"/>
</dbReference>